<reference evidence="2" key="1">
    <citation type="journal article" date="2019" name="Int. J. Syst. Evol. Microbiol.">
        <title>The Global Catalogue of Microorganisms (GCM) 10K type strain sequencing project: providing services to taxonomists for standard genome sequencing and annotation.</title>
        <authorList>
            <consortium name="The Broad Institute Genomics Platform"/>
            <consortium name="The Broad Institute Genome Sequencing Center for Infectious Disease"/>
            <person name="Wu L."/>
            <person name="Ma J."/>
        </authorList>
    </citation>
    <scope>NUCLEOTIDE SEQUENCE [LARGE SCALE GENOMIC DNA]</scope>
    <source>
        <strain evidence="2">JCM 16908</strain>
    </source>
</reference>
<gene>
    <name evidence="1" type="ORF">GCM10022226_68520</name>
</gene>
<dbReference type="RefSeq" id="WP_344950175.1">
    <property type="nucleotide sequence ID" value="NZ_BAAAZR010000039.1"/>
</dbReference>
<dbReference type="Pfam" id="PF04134">
    <property type="entry name" value="DCC1-like"/>
    <property type="match status" value="1"/>
</dbReference>
<dbReference type="InterPro" id="IPR007263">
    <property type="entry name" value="DCC1-like"/>
</dbReference>
<sequence>MTDRFQPRRGTFVFDGDCAFCTSTVNALSRFVAPDVDYLPWQRADLARLSLTADQVEGQVWWLHPDETSAGGARAFTRLMRRGRWPWPVLGRLAELRPVVPLAVWAYRWVARNRHRLPGGTPACAVDRAQDDRRPPS</sequence>
<name>A0ABP7J8K5_9ACTN</name>
<accession>A0ABP7J8K5</accession>
<protein>
    <recommendedName>
        <fullName evidence="3">DUF393 domain-containing protein</fullName>
    </recommendedName>
</protein>
<dbReference type="EMBL" id="BAAAZR010000039">
    <property type="protein sequence ID" value="GAA3836855.1"/>
    <property type="molecule type" value="Genomic_DNA"/>
</dbReference>
<organism evidence="1 2">
    <name type="scientific">Sphaerisporangium flaviroseum</name>
    <dbReference type="NCBI Taxonomy" id="509199"/>
    <lineage>
        <taxon>Bacteria</taxon>
        <taxon>Bacillati</taxon>
        <taxon>Actinomycetota</taxon>
        <taxon>Actinomycetes</taxon>
        <taxon>Streptosporangiales</taxon>
        <taxon>Streptosporangiaceae</taxon>
        <taxon>Sphaerisporangium</taxon>
    </lineage>
</organism>
<evidence type="ECO:0008006" key="3">
    <source>
        <dbReference type="Google" id="ProtNLM"/>
    </source>
</evidence>
<dbReference type="Proteomes" id="UP001500888">
    <property type="component" value="Unassembled WGS sequence"/>
</dbReference>
<proteinExistence type="predicted"/>
<evidence type="ECO:0000313" key="2">
    <source>
        <dbReference type="Proteomes" id="UP001500888"/>
    </source>
</evidence>
<comment type="caution">
    <text evidence="1">The sequence shown here is derived from an EMBL/GenBank/DDBJ whole genome shotgun (WGS) entry which is preliminary data.</text>
</comment>
<keyword evidence="2" id="KW-1185">Reference proteome</keyword>
<evidence type="ECO:0000313" key="1">
    <source>
        <dbReference type="EMBL" id="GAA3836855.1"/>
    </source>
</evidence>